<dbReference type="SMART" id="SM00320">
    <property type="entry name" value="WD40"/>
    <property type="match status" value="2"/>
</dbReference>
<protein>
    <submittedName>
        <fullName evidence="6">Uncharacterized protein</fullName>
    </submittedName>
</protein>
<name>A0A8J4AQE5_9CHLO</name>
<proteinExistence type="predicted"/>
<evidence type="ECO:0000313" key="6">
    <source>
        <dbReference type="EMBL" id="GIL45507.1"/>
    </source>
</evidence>
<accession>A0A8J4AQE5</accession>
<organism evidence="6 7">
    <name type="scientific">Volvox africanus</name>
    <dbReference type="NCBI Taxonomy" id="51714"/>
    <lineage>
        <taxon>Eukaryota</taxon>
        <taxon>Viridiplantae</taxon>
        <taxon>Chlorophyta</taxon>
        <taxon>core chlorophytes</taxon>
        <taxon>Chlorophyceae</taxon>
        <taxon>CS clade</taxon>
        <taxon>Chlamydomonadales</taxon>
        <taxon>Volvocaceae</taxon>
        <taxon>Volvox</taxon>
    </lineage>
</organism>
<comment type="subcellular location">
    <subcellularLocation>
        <location evidence="1">Nucleus</location>
    </subcellularLocation>
</comment>
<evidence type="ECO:0000256" key="4">
    <source>
        <dbReference type="ARBA" id="ARBA00023242"/>
    </source>
</evidence>
<dbReference type="GO" id="GO:0031080">
    <property type="term" value="C:nuclear pore outer ring"/>
    <property type="evidence" value="ECO:0007669"/>
    <property type="project" value="TreeGrafter"/>
</dbReference>
<evidence type="ECO:0000256" key="1">
    <source>
        <dbReference type="ARBA" id="ARBA00004123"/>
    </source>
</evidence>
<dbReference type="PANTHER" id="PTHR22652">
    <property type="entry name" value="NUCLEOPORIN NUP43"/>
    <property type="match status" value="1"/>
</dbReference>
<gene>
    <name evidence="6" type="ORF">Vafri_2714</name>
</gene>
<dbReference type="PANTHER" id="PTHR22652:SF0">
    <property type="entry name" value="NUCLEOPORIN NUP43"/>
    <property type="match status" value="1"/>
</dbReference>
<evidence type="ECO:0000256" key="5">
    <source>
        <dbReference type="SAM" id="MobiDB-lite"/>
    </source>
</evidence>
<comment type="caution">
    <text evidence="6">The sequence shown here is derived from an EMBL/GenBank/DDBJ whole genome shotgun (WGS) entry which is preliminary data.</text>
</comment>
<evidence type="ECO:0000256" key="2">
    <source>
        <dbReference type="ARBA" id="ARBA00022574"/>
    </source>
</evidence>
<dbReference type="AlphaFoldDB" id="A0A8J4AQE5"/>
<reference evidence="6" key="1">
    <citation type="journal article" date="2021" name="Proc. Natl. Acad. Sci. U.S.A.">
        <title>Three genomes in the algal genus Volvox reveal the fate of a haploid sex-determining region after a transition to homothallism.</title>
        <authorList>
            <person name="Yamamoto K."/>
            <person name="Hamaji T."/>
            <person name="Kawai-Toyooka H."/>
            <person name="Matsuzaki R."/>
            <person name="Takahashi F."/>
            <person name="Nishimura Y."/>
            <person name="Kawachi M."/>
            <person name="Noguchi H."/>
            <person name="Minakuchi Y."/>
            <person name="Umen J.G."/>
            <person name="Toyoda A."/>
            <person name="Nozaki H."/>
        </authorList>
    </citation>
    <scope>NUCLEOTIDE SEQUENCE</scope>
    <source>
        <strain evidence="6">NIES-3780</strain>
    </source>
</reference>
<dbReference type="InterPro" id="IPR015943">
    <property type="entry name" value="WD40/YVTN_repeat-like_dom_sf"/>
</dbReference>
<keyword evidence="3" id="KW-0677">Repeat</keyword>
<dbReference type="Proteomes" id="UP000747399">
    <property type="component" value="Unassembled WGS sequence"/>
</dbReference>
<sequence>MTMAAPGGVHKLEMNIDGHGERIRWLPAISPGPADLDGRVTHHAMMAWGGQNSKEDKFLVITDLEVVSRGQTVLRVDEEMVKAFPHEGKMTDLHICEQGGGVVNVLFGTTEGTLHLLRLLLPRTPGALPKDVRVLKPPGLGQLPELDAGASEDLAVWLRPHRGAVAAVDMQQDTKKILTAGADGSLFVLEMEKVAAAVSSANAANAMDADDDDGTAMDTMDTGEQHRGRPNNASGSGAVPQELRPYKAGTGCIGYTCARWVDRNRFVTSQSLGGLEMWDVRCPPEPVMRSKEWGAVGLGSAERGSHRAICSLQVHFARPDVCASGGLAGSVALWDLRAASKPMSLTQPDIAAGPVWEVHFDTRESAQSSSGQQAPLPSVLYCTEDGGLFHVSAAEGPGARGPQVLTQLPVAINSFDIGGPFGTDVAAVTDRQTLMFMQTA</sequence>
<evidence type="ECO:0000313" key="7">
    <source>
        <dbReference type="Proteomes" id="UP000747399"/>
    </source>
</evidence>
<evidence type="ECO:0000256" key="3">
    <source>
        <dbReference type="ARBA" id="ARBA00022737"/>
    </source>
</evidence>
<dbReference type="SUPFAM" id="SSF50978">
    <property type="entry name" value="WD40 repeat-like"/>
    <property type="match status" value="1"/>
</dbReference>
<feature type="region of interest" description="Disordered" evidence="5">
    <location>
        <begin position="206"/>
        <end position="241"/>
    </location>
</feature>
<dbReference type="Gene3D" id="2.130.10.10">
    <property type="entry name" value="YVTN repeat-like/Quinoprotein amine dehydrogenase"/>
    <property type="match status" value="1"/>
</dbReference>
<keyword evidence="7" id="KW-1185">Reference proteome</keyword>
<dbReference type="EMBL" id="BNCO01000003">
    <property type="protein sequence ID" value="GIL45507.1"/>
    <property type="molecule type" value="Genomic_DNA"/>
</dbReference>
<dbReference type="InterPro" id="IPR036322">
    <property type="entry name" value="WD40_repeat_dom_sf"/>
</dbReference>
<keyword evidence="4" id="KW-0539">Nucleus</keyword>
<keyword evidence="2" id="KW-0853">WD repeat</keyword>
<dbReference type="InterPro" id="IPR001680">
    <property type="entry name" value="WD40_rpt"/>
</dbReference>